<dbReference type="Proteomes" id="UP001183176">
    <property type="component" value="Unassembled WGS sequence"/>
</dbReference>
<reference evidence="4" key="1">
    <citation type="submission" date="2023-07" db="EMBL/GenBank/DDBJ databases">
        <title>30 novel species of actinomycetes from the DSMZ collection.</title>
        <authorList>
            <person name="Nouioui I."/>
        </authorList>
    </citation>
    <scope>NUCLEOTIDE SEQUENCE [LARGE SCALE GENOMIC DNA]</scope>
    <source>
        <strain evidence="4">DSM 44399</strain>
    </source>
</reference>
<feature type="domain" description="ANTAR" evidence="2">
    <location>
        <begin position="150"/>
        <end position="211"/>
    </location>
</feature>
<name>A0ABU2JCI6_9ACTN</name>
<dbReference type="Gene3D" id="1.10.10.10">
    <property type="entry name" value="Winged helix-like DNA-binding domain superfamily/Winged helix DNA-binding domain"/>
    <property type="match status" value="1"/>
</dbReference>
<dbReference type="EMBL" id="JAVREH010000021">
    <property type="protein sequence ID" value="MDT0262695.1"/>
    <property type="molecule type" value="Genomic_DNA"/>
</dbReference>
<dbReference type="SMART" id="SM01012">
    <property type="entry name" value="ANTAR"/>
    <property type="match status" value="1"/>
</dbReference>
<evidence type="ECO:0000259" key="2">
    <source>
        <dbReference type="PROSITE" id="PS50921"/>
    </source>
</evidence>
<dbReference type="InterPro" id="IPR005561">
    <property type="entry name" value="ANTAR"/>
</dbReference>
<gene>
    <name evidence="3" type="ORF">RM423_14965</name>
</gene>
<feature type="region of interest" description="Disordered" evidence="1">
    <location>
        <begin position="223"/>
        <end position="258"/>
    </location>
</feature>
<dbReference type="RefSeq" id="WP_311423844.1">
    <property type="nucleotide sequence ID" value="NZ_JAVREH010000021.1"/>
</dbReference>
<dbReference type="InterPro" id="IPR011006">
    <property type="entry name" value="CheY-like_superfamily"/>
</dbReference>
<protein>
    <submittedName>
        <fullName evidence="3">ANTAR domain-containing protein</fullName>
    </submittedName>
</protein>
<proteinExistence type="predicted"/>
<evidence type="ECO:0000313" key="4">
    <source>
        <dbReference type="Proteomes" id="UP001183176"/>
    </source>
</evidence>
<organism evidence="3 4">
    <name type="scientific">Jatrophihabitans lederbergiae</name>
    <dbReference type="NCBI Taxonomy" id="3075547"/>
    <lineage>
        <taxon>Bacteria</taxon>
        <taxon>Bacillati</taxon>
        <taxon>Actinomycetota</taxon>
        <taxon>Actinomycetes</taxon>
        <taxon>Jatrophihabitantales</taxon>
        <taxon>Jatrophihabitantaceae</taxon>
        <taxon>Jatrophihabitans</taxon>
    </lineage>
</organism>
<evidence type="ECO:0000313" key="3">
    <source>
        <dbReference type="EMBL" id="MDT0262695.1"/>
    </source>
</evidence>
<dbReference type="Pfam" id="PF03861">
    <property type="entry name" value="ANTAR"/>
    <property type="match status" value="1"/>
</dbReference>
<evidence type="ECO:0000256" key="1">
    <source>
        <dbReference type="SAM" id="MobiDB-lite"/>
    </source>
</evidence>
<comment type="caution">
    <text evidence="3">The sequence shown here is derived from an EMBL/GenBank/DDBJ whole genome shotgun (WGS) entry which is preliminary data.</text>
</comment>
<dbReference type="SUPFAM" id="SSF52172">
    <property type="entry name" value="CheY-like"/>
    <property type="match status" value="1"/>
</dbReference>
<accession>A0ABU2JCI6</accession>
<sequence>MSVTPILLDNREPTMQLEDSSLSAVLHVLGAVESSADPKTVFLSVARAAVPVVCDSVTVMLEADREQRLHFSHPAGATEPAPVGSTLADGLGRHHLTGDSVITPIENPGAGDQKSYRGALIMTYQGYRPSSAQALIGHLLVTQANSIVQRERLADKAAHLERALASNREIGSAMGILMINHKITGDQAFDLLRRTSQHGHRKLSAVAYEVVQMGMLELPADVSASDTAPAPTPSRRARTAGSAARQSPRPGARPALPT</sequence>
<dbReference type="PROSITE" id="PS50921">
    <property type="entry name" value="ANTAR"/>
    <property type="match status" value="1"/>
</dbReference>
<dbReference type="InterPro" id="IPR036388">
    <property type="entry name" value="WH-like_DNA-bd_sf"/>
</dbReference>
<keyword evidence="4" id="KW-1185">Reference proteome</keyword>